<dbReference type="AlphaFoldDB" id="A0A3E2U529"/>
<evidence type="ECO:0000313" key="2">
    <source>
        <dbReference type="EMBL" id="RGB90791.1"/>
    </source>
</evidence>
<organism evidence="2 3">
    <name type="scientific">Faecalibacterium prausnitzii</name>
    <dbReference type="NCBI Taxonomy" id="853"/>
    <lineage>
        <taxon>Bacteria</taxon>
        <taxon>Bacillati</taxon>
        <taxon>Bacillota</taxon>
        <taxon>Clostridia</taxon>
        <taxon>Eubacteriales</taxon>
        <taxon>Oscillospiraceae</taxon>
        <taxon>Faecalibacterium</taxon>
    </lineage>
</organism>
<evidence type="ECO:0000259" key="1">
    <source>
        <dbReference type="PROSITE" id="PS51186"/>
    </source>
</evidence>
<dbReference type="GO" id="GO:0016747">
    <property type="term" value="F:acyltransferase activity, transferring groups other than amino-acyl groups"/>
    <property type="evidence" value="ECO:0007669"/>
    <property type="project" value="InterPro"/>
</dbReference>
<dbReference type="Proteomes" id="UP000260991">
    <property type="component" value="Unassembled WGS sequence"/>
</dbReference>
<dbReference type="PROSITE" id="PS51186">
    <property type="entry name" value="GNAT"/>
    <property type="match status" value="1"/>
</dbReference>
<dbReference type="PANTHER" id="PTHR43792">
    <property type="entry name" value="GNAT FAMILY, PUTATIVE (AFU_ORTHOLOGUE AFUA_3G00765)-RELATED-RELATED"/>
    <property type="match status" value="1"/>
</dbReference>
<dbReference type="InterPro" id="IPR000182">
    <property type="entry name" value="GNAT_dom"/>
</dbReference>
<accession>A0A3E2U529</accession>
<reference evidence="2 3" key="1">
    <citation type="submission" date="2018-08" db="EMBL/GenBank/DDBJ databases">
        <title>A genome reference for cultivated species of the human gut microbiota.</title>
        <authorList>
            <person name="Zou Y."/>
            <person name="Xue W."/>
            <person name="Luo G."/>
        </authorList>
    </citation>
    <scope>NUCLEOTIDE SEQUENCE [LARGE SCALE GENOMIC DNA]</scope>
    <source>
        <strain evidence="2 3">AF32-8AC</strain>
    </source>
</reference>
<sequence>MVKVRSVDLETICMRIKNNLIGTNIYIRNYEPADKDFCTSMWLDEENGRYLSDPTKEFADDDYRQAVDNMYNSPDGYYFIVNRICDDRRIGTCCAFPDETRQAIDIGYCIQQSYWRQGYATELLKKIIEWAQAQNFTTITAEAAKDNIASCELLKKLGFRIKAASSFKKYHMNTEFKSYIFEYPITKTH</sequence>
<dbReference type="Pfam" id="PF13302">
    <property type="entry name" value="Acetyltransf_3"/>
    <property type="match status" value="1"/>
</dbReference>
<dbReference type="Gene3D" id="3.40.630.30">
    <property type="match status" value="1"/>
</dbReference>
<protein>
    <submittedName>
        <fullName evidence="2">N-acetyltransferase</fullName>
    </submittedName>
</protein>
<comment type="caution">
    <text evidence="2">The sequence shown here is derived from an EMBL/GenBank/DDBJ whole genome shotgun (WGS) entry which is preliminary data.</text>
</comment>
<proteinExistence type="predicted"/>
<gene>
    <name evidence="2" type="ORF">DWZ46_09720</name>
</gene>
<name>A0A3E2U529_9FIRM</name>
<dbReference type="EMBL" id="QVER01000011">
    <property type="protein sequence ID" value="RGB90791.1"/>
    <property type="molecule type" value="Genomic_DNA"/>
</dbReference>
<dbReference type="CDD" id="cd04301">
    <property type="entry name" value="NAT_SF"/>
    <property type="match status" value="1"/>
</dbReference>
<dbReference type="SUPFAM" id="SSF55729">
    <property type="entry name" value="Acyl-CoA N-acyltransferases (Nat)"/>
    <property type="match status" value="1"/>
</dbReference>
<dbReference type="InterPro" id="IPR051531">
    <property type="entry name" value="N-acetyltransferase"/>
</dbReference>
<evidence type="ECO:0000313" key="3">
    <source>
        <dbReference type="Proteomes" id="UP000260991"/>
    </source>
</evidence>
<keyword evidence="2" id="KW-0808">Transferase</keyword>
<dbReference type="InterPro" id="IPR016181">
    <property type="entry name" value="Acyl_CoA_acyltransferase"/>
</dbReference>
<dbReference type="PANTHER" id="PTHR43792:SF1">
    <property type="entry name" value="N-ACETYLTRANSFERASE DOMAIN-CONTAINING PROTEIN"/>
    <property type="match status" value="1"/>
</dbReference>
<feature type="domain" description="N-acetyltransferase" evidence="1">
    <location>
        <begin position="25"/>
        <end position="186"/>
    </location>
</feature>